<protein>
    <submittedName>
        <fullName evidence="2">Uncharacterized protein</fullName>
    </submittedName>
</protein>
<dbReference type="EMBL" id="AMKT01000005">
    <property type="protein sequence ID" value="OXG30368.1"/>
    <property type="molecule type" value="Genomic_DNA"/>
</dbReference>
<evidence type="ECO:0000256" key="1">
    <source>
        <dbReference type="SAM" id="MobiDB-lite"/>
    </source>
</evidence>
<dbReference type="InterPro" id="IPR014756">
    <property type="entry name" value="Ig_E-set"/>
</dbReference>
<feature type="region of interest" description="Disordered" evidence="1">
    <location>
        <begin position="1"/>
        <end position="42"/>
    </location>
</feature>
<evidence type="ECO:0000313" key="3">
    <source>
        <dbReference type="Proteomes" id="UP000199727"/>
    </source>
</evidence>
<dbReference type="AlphaFoldDB" id="A0A854QJ05"/>
<sequence length="638" mass="69172">MSNIQQGSGPSPTPESSFGSPRGRASSPRLYRPSADGLLLNNERQVPPPIYLRNSSPRGLSSKGEVKIHIPAWGIAFVRPPRPLEVHPLETTSNHPIGPPSKDTVLSGGLEIIMKERRRVKAISVGVQSVCKLYMGQSRGWEEDGIFERGVEVLSGDEEGIWLEKGSQSFSFSILLPGTLATTDSHTFGRVSYIITARVEGIESSTSSFSSIFKFKALSNSLPSSTSGIPNIADFERVIARSDKFAADVALGRARSASMSRSVTSDRVSIPEPGADRSSIDDQAVSDVIDSGSPPFDGLYTRRHSSDLSPVSTPLSLGSSLPDPSFYPSRDGSTQTEKAGWLEGDLKGSRELSIYAVSPSTGGVSQLDVRKEGSVDGLRSWKFNATAEVFSVSSVILLSISIPAPCPKTTIFLARLVLTQSYTITSPRTPYVPPSNPESPQKFVLYQVGRQHKPGEVAPGRSADALWRGTEAAGAGGEEGWKIKAVARIPGHDKVRPTTYDGTITPIKVSHELTLQLYYSIDGLSVIGQCLEGPGALRLMQVRIPIFLPSCHCVSDALHLPTYNRSNTSPWETIDEFMASQPDDKACMCGWTFAELGEAALRKMRMTERDEAEEHLRYLATEGNKGRREDYDNGDAVI</sequence>
<reference evidence="2 3" key="1">
    <citation type="submission" date="2017-06" db="EMBL/GenBank/DDBJ databases">
        <title>Global population genomics of the pathogenic fungus Cryptococcus neoformans var. grubii.</title>
        <authorList>
            <person name="Cuomo C."/>
            <person name="Litvintseva A."/>
            <person name="Chen Y."/>
            <person name="Young S."/>
            <person name="Zeng Q."/>
            <person name="Chapman S."/>
            <person name="Gujja S."/>
            <person name="Saif S."/>
            <person name="Birren B."/>
        </authorList>
    </citation>
    <scope>NUCLEOTIDE SEQUENCE [LARGE SCALE GENOMIC DNA]</scope>
    <source>
        <strain evidence="2 3">Tu259-1</strain>
    </source>
</reference>
<feature type="region of interest" description="Disordered" evidence="1">
    <location>
        <begin position="262"/>
        <end position="287"/>
    </location>
</feature>
<feature type="region of interest" description="Disordered" evidence="1">
    <location>
        <begin position="299"/>
        <end position="337"/>
    </location>
</feature>
<proteinExistence type="predicted"/>
<dbReference type="Proteomes" id="UP000199727">
    <property type="component" value="Unassembled WGS sequence"/>
</dbReference>
<feature type="compositionally biased region" description="Polar residues" evidence="1">
    <location>
        <begin position="1"/>
        <end position="19"/>
    </location>
</feature>
<dbReference type="SUPFAM" id="SSF81296">
    <property type="entry name" value="E set domains"/>
    <property type="match status" value="1"/>
</dbReference>
<evidence type="ECO:0000313" key="2">
    <source>
        <dbReference type="EMBL" id="OXG30368.1"/>
    </source>
</evidence>
<gene>
    <name evidence="2" type="ORF">C361_00201</name>
</gene>
<dbReference type="InterPro" id="IPR014752">
    <property type="entry name" value="Arrestin-like_C"/>
</dbReference>
<dbReference type="Gene3D" id="2.60.40.640">
    <property type="match status" value="1"/>
</dbReference>
<comment type="caution">
    <text evidence="2">The sequence shown here is derived from an EMBL/GenBank/DDBJ whole genome shotgun (WGS) entry which is preliminary data.</text>
</comment>
<accession>A0A854QJ05</accession>
<feature type="compositionally biased region" description="Low complexity" evidence="1">
    <location>
        <begin position="308"/>
        <end position="324"/>
    </location>
</feature>
<name>A0A854QJ05_CRYNE</name>
<organism evidence="2 3">
    <name type="scientific">Cryptococcus neoformans Tu259-1</name>
    <dbReference type="NCBI Taxonomy" id="1230072"/>
    <lineage>
        <taxon>Eukaryota</taxon>
        <taxon>Fungi</taxon>
        <taxon>Dikarya</taxon>
        <taxon>Basidiomycota</taxon>
        <taxon>Agaricomycotina</taxon>
        <taxon>Tremellomycetes</taxon>
        <taxon>Tremellales</taxon>
        <taxon>Cryptococcaceae</taxon>
        <taxon>Cryptococcus</taxon>
        <taxon>Cryptococcus neoformans species complex</taxon>
    </lineage>
</organism>
<dbReference type="OrthoDB" id="3345971at2759"/>